<sequence length="120" mass="14265">MAMDFHLGNDTLTFTSYQNVRTQRKQANEGTRNRTVQIYNASLEITTSILKPFLRRYGELEENGVYAARRNPYQPNKQTFYATYKESISADAFYKRPILWVYNEMLYVTPMELSKDRREE</sequence>
<reference evidence="1 2" key="2">
    <citation type="submission" date="2017-09" db="EMBL/GenBank/DDBJ databases">
        <title>Extensive intraspecific genome diversity in a model arbuscular mycorrhizal fungus.</title>
        <authorList>
            <person name="Chen E.C."/>
            <person name="Morin E."/>
            <person name="Beaudet D."/>
            <person name="Noel J."/>
            <person name="Ndikumana S."/>
            <person name="Charron P."/>
            <person name="St-Onge C."/>
            <person name="Giorgi J."/>
            <person name="Grigoriev I.V."/>
            <person name="Roux C."/>
            <person name="Martin F.M."/>
            <person name="Corradi N."/>
        </authorList>
    </citation>
    <scope>NUCLEOTIDE SEQUENCE [LARGE SCALE GENOMIC DNA]</scope>
    <source>
        <strain evidence="1 2">A5</strain>
    </source>
</reference>
<dbReference type="AlphaFoldDB" id="A0A2N0PN01"/>
<accession>A0A2N0PN01</accession>
<dbReference type="Proteomes" id="UP000232722">
    <property type="component" value="Unassembled WGS sequence"/>
</dbReference>
<dbReference type="VEuPathDB" id="FungiDB:RhiirFUN_008349"/>
<evidence type="ECO:0000313" key="2">
    <source>
        <dbReference type="Proteomes" id="UP000232722"/>
    </source>
</evidence>
<comment type="caution">
    <text evidence="1">The sequence shown here is derived from an EMBL/GenBank/DDBJ whole genome shotgun (WGS) entry which is preliminary data.</text>
</comment>
<dbReference type="VEuPathDB" id="FungiDB:RhiirA1_480235"/>
<dbReference type="EMBL" id="LLXJ01000567">
    <property type="protein sequence ID" value="PKC08216.1"/>
    <property type="molecule type" value="Genomic_DNA"/>
</dbReference>
<dbReference type="VEuPathDB" id="FungiDB:FUN_024541"/>
<proteinExistence type="predicted"/>
<gene>
    <name evidence="1" type="ORF">RhiirA5_417209</name>
</gene>
<name>A0A2N0PN01_9GLOM</name>
<organism evidence="1 2">
    <name type="scientific">Rhizophagus irregularis</name>
    <dbReference type="NCBI Taxonomy" id="588596"/>
    <lineage>
        <taxon>Eukaryota</taxon>
        <taxon>Fungi</taxon>
        <taxon>Fungi incertae sedis</taxon>
        <taxon>Mucoromycota</taxon>
        <taxon>Glomeromycotina</taxon>
        <taxon>Glomeromycetes</taxon>
        <taxon>Glomerales</taxon>
        <taxon>Glomeraceae</taxon>
        <taxon>Rhizophagus</taxon>
    </lineage>
</organism>
<protein>
    <submittedName>
        <fullName evidence="1">Uncharacterized protein</fullName>
    </submittedName>
</protein>
<evidence type="ECO:0000313" key="1">
    <source>
        <dbReference type="EMBL" id="PKC08216.1"/>
    </source>
</evidence>
<reference evidence="1 2" key="1">
    <citation type="submission" date="2016-04" db="EMBL/GenBank/DDBJ databases">
        <title>Genome analyses suggest a sexual origin of heterokaryosis in a supposedly ancient asexual fungus.</title>
        <authorList>
            <person name="Ropars J."/>
            <person name="Sedzielewska K."/>
            <person name="Noel J."/>
            <person name="Charron P."/>
            <person name="Farinelli L."/>
            <person name="Marton T."/>
            <person name="Kruger M."/>
            <person name="Pelin A."/>
            <person name="Brachmann A."/>
            <person name="Corradi N."/>
        </authorList>
    </citation>
    <scope>NUCLEOTIDE SEQUENCE [LARGE SCALE GENOMIC DNA]</scope>
    <source>
        <strain evidence="1 2">A5</strain>
    </source>
</reference>